<accession>A0AAV0DNB4</accession>
<proteinExistence type="predicted"/>
<name>A0AAV0DNB4_9ASTE</name>
<reference evidence="3" key="1">
    <citation type="submission" date="2022-07" db="EMBL/GenBank/DDBJ databases">
        <authorList>
            <person name="Macas J."/>
            <person name="Novak P."/>
            <person name="Neumann P."/>
        </authorList>
    </citation>
    <scope>NUCLEOTIDE SEQUENCE</scope>
</reference>
<comment type="caution">
    <text evidence="3">The sequence shown here is derived from an EMBL/GenBank/DDBJ whole genome shotgun (WGS) entry which is preliminary data.</text>
</comment>
<dbReference type="EMBL" id="CAMAPF010000132">
    <property type="protein sequence ID" value="CAH9105734.1"/>
    <property type="molecule type" value="Genomic_DNA"/>
</dbReference>
<sequence>MEYNEIEMILMLMIYFSYAIATNIMNEHNDNEPIDECRRRNDWPKWNEAIQVELKSLEKRNVFGPIVHTPKGVKPVGFKWFFVRKRNEKNEIVRYKARLVAQGFSQMPGIDYDETYSPVVDATT</sequence>
<dbReference type="Proteomes" id="UP001152523">
    <property type="component" value="Unassembled WGS sequence"/>
</dbReference>
<feature type="signal peptide" evidence="1">
    <location>
        <begin position="1"/>
        <end position="21"/>
    </location>
</feature>
<evidence type="ECO:0000256" key="1">
    <source>
        <dbReference type="SAM" id="SignalP"/>
    </source>
</evidence>
<evidence type="ECO:0000259" key="2">
    <source>
        <dbReference type="Pfam" id="PF07727"/>
    </source>
</evidence>
<dbReference type="InterPro" id="IPR013103">
    <property type="entry name" value="RVT_2"/>
</dbReference>
<protein>
    <recommendedName>
        <fullName evidence="2">Reverse transcriptase Ty1/copia-type domain-containing protein</fullName>
    </recommendedName>
</protein>
<organism evidence="3 4">
    <name type="scientific">Cuscuta epithymum</name>
    <dbReference type="NCBI Taxonomy" id="186058"/>
    <lineage>
        <taxon>Eukaryota</taxon>
        <taxon>Viridiplantae</taxon>
        <taxon>Streptophyta</taxon>
        <taxon>Embryophyta</taxon>
        <taxon>Tracheophyta</taxon>
        <taxon>Spermatophyta</taxon>
        <taxon>Magnoliopsida</taxon>
        <taxon>eudicotyledons</taxon>
        <taxon>Gunneridae</taxon>
        <taxon>Pentapetalae</taxon>
        <taxon>asterids</taxon>
        <taxon>lamiids</taxon>
        <taxon>Solanales</taxon>
        <taxon>Convolvulaceae</taxon>
        <taxon>Cuscuteae</taxon>
        <taxon>Cuscuta</taxon>
        <taxon>Cuscuta subgen. Cuscuta</taxon>
    </lineage>
</organism>
<evidence type="ECO:0000313" key="3">
    <source>
        <dbReference type="EMBL" id="CAH9105734.1"/>
    </source>
</evidence>
<gene>
    <name evidence="3" type="ORF">CEPIT_LOCUS17318</name>
</gene>
<feature type="non-terminal residue" evidence="3">
    <location>
        <position position="124"/>
    </location>
</feature>
<dbReference type="AlphaFoldDB" id="A0AAV0DNB4"/>
<feature type="domain" description="Reverse transcriptase Ty1/copia-type" evidence="2">
    <location>
        <begin position="66"/>
        <end position="121"/>
    </location>
</feature>
<keyword evidence="4" id="KW-1185">Reference proteome</keyword>
<dbReference type="Pfam" id="PF07727">
    <property type="entry name" value="RVT_2"/>
    <property type="match status" value="1"/>
</dbReference>
<feature type="chain" id="PRO_5043325698" description="Reverse transcriptase Ty1/copia-type domain-containing protein" evidence="1">
    <location>
        <begin position="22"/>
        <end position="124"/>
    </location>
</feature>
<evidence type="ECO:0000313" key="4">
    <source>
        <dbReference type="Proteomes" id="UP001152523"/>
    </source>
</evidence>
<keyword evidence="1" id="KW-0732">Signal</keyword>